<dbReference type="InterPro" id="IPR003594">
    <property type="entry name" value="HATPase_dom"/>
</dbReference>
<dbReference type="PANTHER" id="PTHR35526:SF3">
    <property type="entry name" value="ANTI-SIGMA-F FACTOR RSBW"/>
    <property type="match status" value="1"/>
</dbReference>
<evidence type="ECO:0000259" key="3">
    <source>
        <dbReference type="Pfam" id="PF14213"/>
    </source>
</evidence>
<keyword evidence="5" id="KW-1185">Reference proteome</keyword>
<dbReference type="InterPro" id="IPR025474">
    <property type="entry name" value="DUF4325"/>
</dbReference>
<dbReference type="PANTHER" id="PTHR35526">
    <property type="entry name" value="ANTI-SIGMA-F FACTOR RSBW-RELATED"/>
    <property type="match status" value="1"/>
</dbReference>
<keyword evidence="1" id="KW-0808">Transferase</keyword>
<proteinExistence type="predicted"/>
<keyword evidence="4" id="KW-0547">Nucleotide-binding</keyword>
<keyword evidence="1" id="KW-0723">Serine/threonine-protein kinase</keyword>
<keyword evidence="4" id="KW-0067">ATP-binding</keyword>
<evidence type="ECO:0000313" key="5">
    <source>
        <dbReference type="Proteomes" id="UP001368500"/>
    </source>
</evidence>
<gene>
    <name evidence="4" type="ORF">AACH11_01255</name>
</gene>
<keyword evidence="1" id="KW-0418">Kinase</keyword>
<dbReference type="EMBL" id="JBBUTF010000002">
    <property type="protein sequence ID" value="MEK8024593.1"/>
    <property type="molecule type" value="Genomic_DNA"/>
</dbReference>
<protein>
    <submittedName>
        <fullName evidence="4">ATP-binding protein</fullName>
    </submittedName>
</protein>
<evidence type="ECO:0000259" key="2">
    <source>
        <dbReference type="Pfam" id="PF13581"/>
    </source>
</evidence>
<sequence length="346" mass="37543">MRRHLLNEATTWITEAALADPCLLRAHLARRLQLGQRAAAAVLAQLEQAQWLCNDGTARRPLYRPGAMRQVVRQYPLAGLQEDLPWLRDFLPCFAFGDALAAAVQHVFSELLNNAVDHSGGSRVTVSLRQTPLQVQLLVSDDGCGLFEAVGRAHGIDDPLLAMLELSKGKLTSAPERHSGRGLFFASRLADVFELHANGRSFQHRHWQPCLWRPGSRPVGAAGSSVYAAFGAAQPRSVDALLREHSLDGQGYGFERTVVPVGLLQAPGVGLVSRAQARRVAARLQDFREVVLDFAGLDEVGHAFVDELFRVTRPMADAAGRAPVLVPANMAPRVAALVGAVREGRG</sequence>
<dbReference type="Gene3D" id="3.30.565.10">
    <property type="entry name" value="Histidine kinase-like ATPase, C-terminal domain"/>
    <property type="match status" value="1"/>
</dbReference>
<dbReference type="InterPro" id="IPR036890">
    <property type="entry name" value="HATPase_C_sf"/>
</dbReference>
<dbReference type="Pfam" id="PF13581">
    <property type="entry name" value="HATPase_c_2"/>
    <property type="match status" value="1"/>
</dbReference>
<dbReference type="Proteomes" id="UP001368500">
    <property type="component" value="Unassembled WGS sequence"/>
</dbReference>
<comment type="caution">
    <text evidence="4">The sequence shown here is derived from an EMBL/GenBank/DDBJ whole genome shotgun (WGS) entry which is preliminary data.</text>
</comment>
<name>A0ABU9B3Z4_9BURK</name>
<dbReference type="SUPFAM" id="SSF55874">
    <property type="entry name" value="ATPase domain of HSP90 chaperone/DNA topoisomerase II/histidine kinase"/>
    <property type="match status" value="1"/>
</dbReference>
<evidence type="ECO:0000256" key="1">
    <source>
        <dbReference type="ARBA" id="ARBA00022527"/>
    </source>
</evidence>
<dbReference type="InterPro" id="IPR050267">
    <property type="entry name" value="Anti-sigma-factor_SerPK"/>
</dbReference>
<reference evidence="4 5" key="1">
    <citation type="submission" date="2024-04" db="EMBL/GenBank/DDBJ databases">
        <title>Novel species of the genus Ideonella isolated from streams.</title>
        <authorList>
            <person name="Lu H."/>
        </authorList>
    </citation>
    <scope>NUCLEOTIDE SEQUENCE [LARGE SCALE GENOMIC DNA]</scope>
    <source>
        <strain evidence="4 5">BYS139W</strain>
    </source>
</reference>
<dbReference type="Pfam" id="PF14213">
    <property type="entry name" value="DUF4325"/>
    <property type="match status" value="1"/>
</dbReference>
<feature type="domain" description="Histidine kinase/HSP90-like ATPase" evidence="2">
    <location>
        <begin position="86"/>
        <end position="197"/>
    </location>
</feature>
<dbReference type="RefSeq" id="WP_341372373.1">
    <property type="nucleotide sequence ID" value="NZ_JBBUTF010000002.1"/>
</dbReference>
<dbReference type="GO" id="GO:0005524">
    <property type="term" value="F:ATP binding"/>
    <property type="evidence" value="ECO:0007669"/>
    <property type="project" value="UniProtKB-KW"/>
</dbReference>
<organism evidence="4 5">
    <name type="scientific">Pseudaquabacterium rugosum</name>
    <dbReference type="NCBI Taxonomy" id="2984194"/>
    <lineage>
        <taxon>Bacteria</taxon>
        <taxon>Pseudomonadati</taxon>
        <taxon>Pseudomonadota</taxon>
        <taxon>Betaproteobacteria</taxon>
        <taxon>Burkholderiales</taxon>
        <taxon>Sphaerotilaceae</taxon>
        <taxon>Pseudaquabacterium</taxon>
    </lineage>
</organism>
<feature type="domain" description="DUF4325" evidence="3">
    <location>
        <begin position="276"/>
        <end position="311"/>
    </location>
</feature>
<accession>A0ABU9B3Z4</accession>
<evidence type="ECO:0000313" key="4">
    <source>
        <dbReference type="EMBL" id="MEK8024593.1"/>
    </source>
</evidence>